<proteinExistence type="predicted"/>
<sequence length="103" mass="11069">MRAPSLPDDDFSIDIQELDPAAWAGIVILQISPVVAPERTFRSVRLPREVILSCAAERMVPEIDPITVREAKVSTDVIAGCAAVLSVPEIEPLTDKSISSGKS</sequence>
<gene>
    <name evidence="1" type="ORF">Pfra01_000724100</name>
</gene>
<dbReference type="AlphaFoldDB" id="A0A9W6X4S8"/>
<dbReference type="Proteomes" id="UP001165121">
    <property type="component" value="Unassembled WGS sequence"/>
</dbReference>
<accession>A0A9W6X4S8</accession>
<evidence type="ECO:0000313" key="2">
    <source>
        <dbReference type="Proteomes" id="UP001165121"/>
    </source>
</evidence>
<evidence type="ECO:0000313" key="1">
    <source>
        <dbReference type="EMBL" id="GMF31482.1"/>
    </source>
</evidence>
<protein>
    <submittedName>
        <fullName evidence="1">Unnamed protein product</fullName>
    </submittedName>
</protein>
<name>A0A9W6X4S8_9STRA</name>
<keyword evidence="2" id="KW-1185">Reference proteome</keyword>
<reference evidence="1" key="1">
    <citation type="submission" date="2023-04" db="EMBL/GenBank/DDBJ databases">
        <title>Phytophthora fragariaefolia NBRC 109709.</title>
        <authorList>
            <person name="Ichikawa N."/>
            <person name="Sato H."/>
            <person name="Tonouchi N."/>
        </authorList>
    </citation>
    <scope>NUCLEOTIDE SEQUENCE</scope>
    <source>
        <strain evidence="1">NBRC 109709</strain>
    </source>
</reference>
<comment type="caution">
    <text evidence="1">The sequence shown here is derived from an EMBL/GenBank/DDBJ whole genome shotgun (WGS) entry which is preliminary data.</text>
</comment>
<organism evidence="1 2">
    <name type="scientific">Phytophthora fragariaefolia</name>
    <dbReference type="NCBI Taxonomy" id="1490495"/>
    <lineage>
        <taxon>Eukaryota</taxon>
        <taxon>Sar</taxon>
        <taxon>Stramenopiles</taxon>
        <taxon>Oomycota</taxon>
        <taxon>Peronosporomycetes</taxon>
        <taxon>Peronosporales</taxon>
        <taxon>Peronosporaceae</taxon>
        <taxon>Phytophthora</taxon>
    </lineage>
</organism>
<dbReference type="EMBL" id="BSXT01000633">
    <property type="protein sequence ID" value="GMF31482.1"/>
    <property type="molecule type" value="Genomic_DNA"/>
</dbReference>